<reference evidence="6 7" key="1">
    <citation type="submission" date="2016-11" db="EMBL/GenBank/DDBJ databases">
        <title>Study of marine rhodopsin-containing bacteria.</title>
        <authorList>
            <person name="Yoshizawa S."/>
            <person name="Kumagai Y."/>
            <person name="Kogure K."/>
        </authorList>
    </citation>
    <scope>NUCLEOTIDE SEQUENCE [LARGE SCALE GENOMIC DNA]</scope>
    <source>
        <strain evidence="6 7">SG-29</strain>
    </source>
</reference>
<name>A0A259U141_9BACT</name>
<dbReference type="GO" id="GO:1990904">
    <property type="term" value="C:ribonucleoprotein complex"/>
    <property type="evidence" value="ECO:0007669"/>
    <property type="project" value="UniProtKB-KW"/>
</dbReference>
<dbReference type="HAMAP" id="MF_00374">
    <property type="entry name" value="Ribosomal_uL29"/>
    <property type="match status" value="1"/>
</dbReference>
<dbReference type="NCBIfam" id="TIGR00012">
    <property type="entry name" value="L29"/>
    <property type="match status" value="1"/>
</dbReference>
<dbReference type="RefSeq" id="WP_094549399.1">
    <property type="nucleotide sequence ID" value="NZ_MQWB01000001.1"/>
</dbReference>
<dbReference type="InParanoid" id="A0A259U141"/>
<evidence type="ECO:0000256" key="5">
    <source>
        <dbReference type="HAMAP-Rule" id="MF_00374"/>
    </source>
</evidence>
<evidence type="ECO:0000256" key="2">
    <source>
        <dbReference type="ARBA" id="ARBA00022980"/>
    </source>
</evidence>
<dbReference type="Gene3D" id="1.10.287.310">
    <property type="match status" value="1"/>
</dbReference>
<gene>
    <name evidence="5" type="primary">rpmC</name>
    <name evidence="6" type="ORF">BSZ36_12445</name>
</gene>
<dbReference type="CDD" id="cd00427">
    <property type="entry name" value="Ribosomal_L29_HIP"/>
    <property type="match status" value="1"/>
</dbReference>
<dbReference type="EMBL" id="MQWB01000001">
    <property type="protein sequence ID" value="OZC03719.1"/>
    <property type="molecule type" value="Genomic_DNA"/>
</dbReference>
<dbReference type="Proteomes" id="UP000216446">
    <property type="component" value="Unassembled WGS sequence"/>
</dbReference>
<dbReference type="GO" id="GO:0005840">
    <property type="term" value="C:ribosome"/>
    <property type="evidence" value="ECO:0007669"/>
    <property type="project" value="UniProtKB-KW"/>
</dbReference>
<dbReference type="GO" id="GO:0003735">
    <property type="term" value="F:structural constituent of ribosome"/>
    <property type="evidence" value="ECO:0007669"/>
    <property type="project" value="InterPro"/>
</dbReference>
<evidence type="ECO:0000256" key="4">
    <source>
        <dbReference type="ARBA" id="ARBA00035204"/>
    </source>
</evidence>
<protein>
    <recommendedName>
        <fullName evidence="4 5">Large ribosomal subunit protein uL29</fullName>
    </recommendedName>
</protein>
<accession>A0A259U141</accession>
<sequence>MKAKDIREMNSSEIEERIAENRQDITELRFRRVVAGLEDPVILREKRREIARLKTILNEKKKADA</sequence>
<organism evidence="6 7">
    <name type="scientific">Rubricoccus marinus</name>
    <dbReference type="NCBI Taxonomy" id="716817"/>
    <lineage>
        <taxon>Bacteria</taxon>
        <taxon>Pseudomonadati</taxon>
        <taxon>Rhodothermota</taxon>
        <taxon>Rhodothermia</taxon>
        <taxon>Rhodothermales</taxon>
        <taxon>Rubricoccaceae</taxon>
        <taxon>Rubricoccus</taxon>
    </lineage>
</organism>
<evidence type="ECO:0000313" key="7">
    <source>
        <dbReference type="Proteomes" id="UP000216446"/>
    </source>
</evidence>
<proteinExistence type="inferred from homology"/>
<dbReference type="GO" id="GO:0006412">
    <property type="term" value="P:translation"/>
    <property type="evidence" value="ECO:0007669"/>
    <property type="project" value="UniProtKB-UniRule"/>
</dbReference>
<dbReference type="InterPro" id="IPR001854">
    <property type="entry name" value="Ribosomal_uL29"/>
</dbReference>
<evidence type="ECO:0000256" key="1">
    <source>
        <dbReference type="ARBA" id="ARBA00009254"/>
    </source>
</evidence>
<dbReference type="FunCoup" id="A0A259U141">
    <property type="interactions" value="388"/>
</dbReference>
<dbReference type="SUPFAM" id="SSF46561">
    <property type="entry name" value="Ribosomal protein L29 (L29p)"/>
    <property type="match status" value="1"/>
</dbReference>
<evidence type="ECO:0000313" key="6">
    <source>
        <dbReference type="EMBL" id="OZC03719.1"/>
    </source>
</evidence>
<keyword evidence="7" id="KW-1185">Reference proteome</keyword>
<evidence type="ECO:0000256" key="3">
    <source>
        <dbReference type="ARBA" id="ARBA00023274"/>
    </source>
</evidence>
<comment type="similarity">
    <text evidence="1 5">Belongs to the universal ribosomal protein uL29 family.</text>
</comment>
<dbReference type="InterPro" id="IPR036049">
    <property type="entry name" value="Ribosomal_uL29_sf"/>
</dbReference>
<keyword evidence="2 5" id="KW-0689">Ribosomal protein</keyword>
<comment type="caution">
    <text evidence="6">The sequence shown here is derived from an EMBL/GenBank/DDBJ whole genome shotgun (WGS) entry which is preliminary data.</text>
</comment>
<dbReference type="OrthoDB" id="5296761at2"/>
<dbReference type="AlphaFoldDB" id="A0A259U141"/>
<dbReference type="Pfam" id="PF00831">
    <property type="entry name" value="Ribosomal_L29"/>
    <property type="match status" value="1"/>
</dbReference>
<keyword evidence="3 5" id="KW-0687">Ribonucleoprotein</keyword>